<feature type="region of interest" description="Disordered" evidence="2">
    <location>
        <begin position="428"/>
        <end position="452"/>
    </location>
</feature>
<evidence type="ECO:0000259" key="4">
    <source>
        <dbReference type="Pfam" id="PF05424"/>
    </source>
</evidence>
<feature type="region of interest" description="Disordered" evidence="2">
    <location>
        <begin position="1312"/>
        <end position="1361"/>
    </location>
</feature>
<dbReference type="InterPro" id="IPR029211">
    <property type="entry name" value="PfEMP1_ATS"/>
</dbReference>
<feature type="domain" description="Plasmodium falciparum erythrocyte membrane protein-1 N-terminal segment" evidence="6">
    <location>
        <begin position="18"/>
        <end position="52"/>
    </location>
</feature>
<feature type="compositionally biased region" description="Basic and acidic residues" evidence="2">
    <location>
        <begin position="1216"/>
        <end position="1228"/>
    </location>
</feature>
<dbReference type="Proteomes" id="UP000027581">
    <property type="component" value="Unassembled WGS sequence"/>
</dbReference>
<dbReference type="Gene3D" id="1.10.1900.40">
    <property type="entry name" value="Acidic terminal segments, variant surface antigen of PfEMP1"/>
    <property type="match status" value="2"/>
</dbReference>
<evidence type="ECO:0000256" key="1">
    <source>
        <dbReference type="SAM" id="Coils"/>
    </source>
</evidence>
<dbReference type="Pfam" id="PF15447">
    <property type="entry name" value="NTS"/>
    <property type="match status" value="1"/>
</dbReference>
<evidence type="ECO:0000259" key="7">
    <source>
        <dbReference type="Pfam" id="PF18562"/>
    </source>
</evidence>
<feature type="domain" description="Duffy-binding-like" evidence="3">
    <location>
        <begin position="563"/>
        <end position="706"/>
    </location>
</feature>
<dbReference type="SUPFAM" id="SSF140924">
    <property type="entry name" value="Duffy binding domain-like"/>
    <property type="match status" value="6"/>
</dbReference>
<feature type="domain" description="Duffy-antigen binding" evidence="4">
    <location>
        <begin position="855"/>
        <end position="1020"/>
    </location>
</feature>
<feature type="coiled-coil region" evidence="1">
    <location>
        <begin position="2911"/>
        <end position="2938"/>
    </location>
</feature>
<reference evidence="9" key="1">
    <citation type="submission" date="2014-01" db="EMBL/GenBank/DDBJ databases">
        <authorList>
            <person name="Aslett M."/>
        </authorList>
    </citation>
    <scope>NUCLEOTIDE SEQUENCE</scope>
    <source>
        <strain evidence="9">CDC</strain>
    </source>
</reference>
<dbReference type="Pfam" id="PF03011">
    <property type="entry name" value="PFEMP"/>
    <property type="match status" value="2"/>
</dbReference>
<feature type="compositionally biased region" description="Low complexity" evidence="2">
    <location>
        <begin position="1464"/>
        <end position="1476"/>
    </location>
</feature>
<feature type="compositionally biased region" description="Basic and acidic residues" evidence="2">
    <location>
        <begin position="2225"/>
        <end position="2234"/>
    </location>
</feature>
<dbReference type="InterPro" id="IPR018247">
    <property type="entry name" value="EF_Hand_1_Ca_BS"/>
</dbReference>
<dbReference type="InterPro" id="IPR041480">
    <property type="entry name" value="CIDR1_gamma"/>
</dbReference>
<protein>
    <submittedName>
        <fullName evidence="9">Erythrocyte membrane protein 1, EMP1</fullName>
    </submittedName>
</protein>
<gene>
    <name evidence="9" type="primary">VAR</name>
    <name evidence="9" type="ORF">PRCDC_0400100</name>
</gene>
<evidence type="ECO:0000256" key="2">
    <source>
        <dbReference type="SAM" id="MobiDB-lite"/>
    </source>
</evidence>
<feature type="region of interest" description="Disordered" evidence="2">
    <location>
        <begin position="1670"/>
        <end position="1697"/>
    </location>
</feature>
<feature type="compositionally biased region" description="Low complexity" evidence="2">
    <location>
        <begin position="2776"/>
        <end position="2790"/>
    </location>
</feature>
<dbReference type="VEuPathDB" id="PlasmoDB:PRG01_0711500"/>
<feature type="domain" description="Duffy-binding-like" evidence="8">
    <location>
        <begin position="2454"/>
        <end position="2553"/>
    </location>
</feature>
<dbReference type="InterPro" id="IPR008602">
    <property type="entry name" value="Duffy-antigen-binding"/>
</dbReference>
<sequence>MAPGVPHGGGGEIIYENAKDLFDRIGGKVHKKVHDAAKQYYDYLHGVLKLATLSSGGSVTNNDPCKLNYKIHTNVTIGRGREDPCFGRQPIRFSDTNGAYCSWTRIKGNNTGNGRACAPYRRLHLCDQNLEQIYPDKIKSTHNLLVDVLLAAKHEGESLVDKHKAYKEQNPDTNSQLCTALARSFADIGDIIRGKDLYLGHKQRKKELEENLKEMFENIQKNNESNLGKLSLDKIREYWWALNRQQVWNAMICNVPQDATYFREKNSEGKPCTVNKCKCVSGDPPTYFDYVPQYLRWFEEWAEDFCRKRKKKLTAAIEKCRGEEKYCSLNGYDCKTTVRGKDKLVKGEDCTGCLVSCDDFVHWIDKQKQEFEQQKNKYDKEIEQNDQTTITIGNTTINNLYAKYFYDELNKYGKVDDFLKLLNNEKECKNSSDQGGKIDFNENHDDKNSNNNKTFSHTEYCEPCPWCGVKEKGPPWTPEDPSSCPPEEEKTFSEENTTDIHLLCTNKAEQNILLKYKKLCDNPDNKETETWKCRFKDSNNDNCVLQNSEENSRNQKTMPYEAFFSLWIKRMLDDSIKWREHLKTCMKYAELKQCVNRCKKNCVCYEKWVKHMRTEWISIEKHFDQQKDMEASWRNITLQYILNHFFINEIKKAYGEEKGEELMEEIKKIQPLQLAGDTEHSEDAIKILLAHELNEANECKGTHNEQNCKRQQESTGGGARTLQPSSQEDPDEDEDFDDDEDEPSTLKDTRTNPCSGSDKDSTNVVTVKEVVETLQGEAKTQLDGNGSTSLLRGEIKNVKFNNGAKPSPLTSVCDITKDHSNANNPSNNPCNGKGDGFDIGKKWNDGNSKSRIPNVYIRPRREHICTSNLEKLIENNVINSTNVNDTFLVDVLLAAKFEAEDIKNKYNDKNDNKGKCRAVRRSFADLGDIIKGTDVWDRDNGSTEMENHLKAIFKKIKEQLKGDNKYANDDRQKPPYKQLRADWWEANRDQIWKAMQCSNIGGDCSGGKPPYDDYIPQRLRWMTEWAEWYCKMQKDAYEQLEDNCSKCKSKDNGEKCYNDTQDCITCTTACDAYKKKIQPWKNQWQKMEMQYGLLYGQAQATSKKGGISVYGGVVGDKDKAVVEFLQELQRKNGDTTSSSTVISPYLTAPGYIHQELPYTGCLSHQNEFCYYKNGVASSSPGAKPNEKYAFKERPPDYETACNCKTNQKPEAPSPSQDHDNRGRREDGTGRPSRPQEPVEPQEDKVKPCEIVQKLFSDPSQFNDACGTKYDKYGKERFTQWYCGGKTTDKDGAICIPPRRRRLYVGKLTEWATNNTGNTQEGGDSSGSVSSESSEKSQTSESSQSSSVGETPSQPNSAQTLSESEKLRNAFIESAAIETFFLWHQYKQLNGKSKTRDDELVGVDGPKGGHSTTVLGDGGSLFSSGSSSEMRAAPTSLPQGGAGGIHGGAQGLLTPTGLGMAPPQLSRSSIFSGLSSGAEDDEQQTGKLQLRDDQLSGRPAHNGVIPLPNLSPVPPSDTSENPSPDKQLASGTIPPPFLRQMFYTLADYRDILFSGSNDTSGKDVTSSSSNDNLKNIVLNAGGNKEEMEAIQKQIDEFLKKQTVEQTVKKPVKTEENSDKQLGENFWTKYGKDIWRGMICSLTYREIEDKKDTSGTTTYKIEKDESVYDKFFGSTPDKGKHDNPSGTYRQTDNPSGTYERDYKYDQVQLKDENDGPKTNDDPINNPKLTDFVVRPPFFRYLQEWGENFCKKRTEMLKRIKEECRSTRGGHEYCGDDGHDCTEKGELRHHKMFAQLDCGDCLKECMKYKKWIEKKFEEFDKQKNKYTEERLKLNDNSKNVDDNTCCEKIKNYDSAASFLKELKHCKPGEDDSGEKSTEEKDNKLDFDKPLETFRHSTYCKACPIYGVNCKSGKCVNINENMFTRKTDLDEINITDNSPTTINVQMIDRRGPYMKEYINEKSNDLFKKSRLFKGIRKQNWTCKFNKDKNTNVCNLTNFEKYIEADADKSITYKVLLEYWLEDFIEGYYILKKRKIIEKCTENGGNPCDGNYKNDCSCVKEWVNQKTTEWGDIKQHFQKQEHEEGYGIVYTVESLLGDLIPRMDLVNDKRKVTQLSDLDDSNECNGAANSGNSEKDAVECLLNKLQEKISECPSSTSGSDCTTPPSTLVEDSLDDVTYPDDQTTIEAPGVCKDMVDTKKEEVDDKKGPQPPETEGPKADEKQVGPQKDGICGKDGKTVDCNKVGKGNNKLIQVPMDPKHNGDTHRNNDGDDNKCGGIDVKNNGEWKTPKDLGYSNLSEGIYVSPRRQKLCLKGLHDATDEIELKDKLLTVAANEGYNLAFKYDEYKNKYTVHPCDALQYSFYDYEHIILGDDHLSHDNSNAEKKLNQIFAKGNGDGGKPLSNKRQQFWKKNKESVWSAMKCGYNEGRKYAGKNVPSIDDCKDTPTEFDHLSQFFMWFTEWSEDFCNHRKEQLANLVRGCTGCIVTAGDGNKTYQKNGKVCIECTAACESYKEWLQKWQGQYEKQKENFMKNKGKYKEDPDVGTSKSAYQYLSKQLEDIECNSGTTTDYCNCMNLKSLTNKNMPESLTYPPTEIEGRCTCKPPSPVPPPPQPQLPPSTSISDILSSTIPFGIAIAKKTKRPVDLLRVLDIHKGDYDIPTLKSKNRYIPYRSAQYRGKRYIYLEGDSGTDSGYTDHYSDITSSSESEYEELDINDIYVPGSPKYKTLIEVVLEPSKRETQGDMPGDARSNNPITEEEWNTLKDEFISNILQNTQNDVPNNYRSGNSPTNTNNTTMSSHNVDNNTHPIPSRHTLDQKPFIMSIHDRNLYTGEEYSYDMSNNSMDVPKYVSNNVYSGIDLINDSLNSGNQPIDIYDEILKRKENELFGTNHVKQTSTYSVAKPSRDDPIYNQLNLFHKWLDRHRDICEKWENKVDILNKLKEEWNKDNNNSGNKTLNTDVSIQIDMNNPKTTNIVDTNPDKSTMDTILEDLDKTYNEPYYEVQDDIYYDVNDEKPSVDHINMDYNKMDNNNSDVPTKVQSEMNIVNNKKEILEEEYPMSDI</sequence>
<organism evidence="9 10">
    <name type="scientific">Plasmodium reichenowi</name>
    <dbReference type="NCBI Taxonomy" id="5854"/>
    <lineage>
        <taxon>Eukaryota</taxon>
        <taxon>Sar</taxon>
        <taxon>Alveolata</taxon>
        <taxon>Apicomplexa</taxon>
        <taxon>Aconoidasida</taxon>
        <taxon>Haemosporida</taxon>
        <taxon>Plasmodiidae</taxon>
        <taxon>Plasmodium</taxon>
        <taxon>Plasmodium (Laverania)</taxon>
    </lineage>
</organism>
<proteinExistence type="predicted"/>
<feature type="region of interest" description="Disordered" evidence="2">
    <location>
        <begin position="1460"/>
        <end position="1532"/>
    </location>
</feature>
<feature type="domain" description="Plasmodium falciparum erythrocyte membrane protein 1 acidic terminal segment" evidence="5">
    <location>
        <begin position="2627"/>
        <end position="3052"/>
    </location>
</feature>
<feature type="region of interest" description="Disordered" evidence="2">
    <location>
        <begin position="1391"/>
        <end position="1432"/>
    </location>
</feature>
<dbReference type="EMBL" id="HG810765">
    <property type="protein sequence ID" value="CDO62667.1"/>
    <property type="molecule type" value="Genomic_DNA"/>
</dbReference>
<dbReference type="FunFam" id="1.20.58.1930:FF:000001">
    <property type="entry name" value="Erythrocyte membrane protein 1, PfEMP1"/>
    <property type="match status" value="1"/>
</dbReference>
<dbReference type="Gene3D" id="1.20.58.830">
    <property type="match status" value="4"/>
</dbReference>
<dbReference type="Pfam" id="PF22672">
    <property type="entry name" value="DBL_C"/>
    <property type="match status" value="3"/>
</dbReference>
<dbReference type="Gene3D" id="1.20.58.1930">
    <property type="match status" value="2"/>
</dbReference>
<dbReference type="GO" id="GO:0016020">
    <property type="term" value="C:membrane"/>
    <property type="evidence" value="ECO:0007669"/>
    <property type="project" value="InterPro"/>
</dbReference>
<evidence type="ECO:0000259" key="8">
    <source>
        <dbReference type="Pfam" id="PF22672"/>
    </source>
</evidence>
<feature type="region of interest" description="Disordered" evidence="2">
    <location>
        <begin position="2146"/>
        <end position="2269"/>
    </location>
</feature>
<evidence type="ECO:0000259" key="5">
    <source>
        <dbReference type="Pfam" id="PF15445"/>
    </source>
</evidence>
<dbReference type="InterPro" id="IPR044932">
    <property type="entry name" value="PfEMP1_ATS_sf"/>
</dbReference>
<name>A0A060RT91_PLARE</name>
<dbReference type="PROSITE" id="PS00018">
    <property type="entry name" value="EF_HAND_1"/>
    <property type="match status" value="1"/>
</dbReference>
<dbReference type="InterPro" id="IPR004258">
    <property type="entry name" value="DBL"/>
</dbReference>
<dbReference type="FunFam" id="1.20.58.830:FF:000002">
    <property type="entry name" value="Erythrocyte membrane protein 1, PfEMP1"/>
    <property type="match status" value="1"/>
</dbReference>
<feature type="compositionally biased region" description="Acidic residues" evidence="2">
    <location>
        <begin position="728"/>
        <end position="743"/>
    </location>
</feature>
<feature type="region of interest" description="Disordered" evidence="2">
    <location>
        <begin position="2767"/>
        <end position="2805"/>
    </location>
</feature>
<feature type="domain" description="Duffy-antigen binding" evidence="4">
    <location>
        <begin position="116"/>
        <end position="296"/>
    </location>
</feature>
<dbReference type="VEuPathDB" id="PlasmoDB:PRCDC_0400100"/>
<feature type="domain" description="Duffy-antigen binding" evidence="4">
    <location>
        <begin position="1293"/>
        <end position="1650"/>
    </location>
</feature>
<dbReference type="Pfam" id="PF15445">
    <property type="entry name" value="ATS"/>
    <property type="match status" value="1"/>
</dbReference>
<keyword evidence="10" id="KW-1185">Reference proteome</keyword>
<feature type="domain" description="Duffy-antigen binding" evidence="4">
    <location>
        <begin position="2294"/>
        <end position="2449"/>
    </location>
</feature>
<dbReference type="FunFam" id="1.20.58.830:FF:000005">
    <property type="entry name" value="Erythrocyte membrane protein 1, PfEMP1"/>
    <property type="match status" value="1"/>
</dbReference>
<dbReference type="InterPro" id="IPR042202">
    <property type="entry name" value="Duffy-ag-bd_sf"/>
</dbReference>
<dbReference type="FunFam" id="1.20.58.830:FF:000021">
    <property type="entry name" value="Erythrocyte membrane protein 1, PfEMP1"/>
    <property type="match status" value="1"/>
</dbReference>
<dbReference type="FunFam" id="1.10.1900.40:FF:000001">
    <property type="entry name" value="Erythrocyte membrane protein 1"/>
    <property type="match status" value="1"/>
</dbReference>
<feature type="domain" description="Duffy-binding-like" evidence="3">
    <location>
        <begin position="2011"/>
        <end position="2152"/>
    </location>
</feature>
<dbReference type="Gene3D" id="1.20.1310.20">
    <property type="entry name" value="Duffy-antigen binding domain"/>
    <property type="match status" value="5"/>
</dbReference>
<feature type="region of interest" description="Disordered" evidence="2">
    <location>
        <begin position="700"/>
        <end position="763"/>
    </location>
</feature>
<evidence type="ECO:0000259" key="6">
    <source>
        <dbReference type="Pfam" id="PF15447"/>
    </source>
</evidence>
<feature type="compositionally biased region" description="Basic and acidic residues" evidence="2">
    <location>
        <begin position="700"/>
        <end position="712"/>
    </location>
</feature>
<dbReference type="PhylomeDB" id="A0A060RT91"/>
<feature type="compositionally biased region" description="Basic and acidic residues" evidence="2">
    <location>
        <begin position="2251"/>
        <end position="2268"/>
    </location>
</feature>
<feature type="domain" description="Duffy-binding-like" evidence="8">
    <location>
        <begin position="1741"/>
        <end position="1893"/>
    </location>
</feature>
<feature type="coiled-coil region" evidence="1">
    <location>
        <begin position="198"/>
        <end position="225"/>
    </location>
</feature>
<feature type="compositionally biased region" description="Polar residues" evidence="2">
    <location>
        <begin position="2147"/>
        <end position="2161"/>
    </location>
</feature>
<reference evidence="9" key="2">
    <citation type="submission" date="2014-05" db="EMBL/GenBank/DDBJ databases">
        <title>The genome sequences of chimpanzee malaria parasites reveal the path to human adaptation.</title>
        <authorList>
            <person name="Otto T.D."/>
            <person name="Rayner J.C."/>
            <person name="Boehme U."/>
            <person name="Pain A."/>
            <person name="Spottiswoode N."/>
            <person name="Sanders M."/>
            <person name="Quail M."/>
            <person name="Ollomo B."/>
            <person name="Renaud F."/>
            <person name="Thomas A.W."/>
            <person name="Prugnolle F."/>
            <person name="Conway D.J."/>
            <person name="Newbold C."/>
            <person name="Berriman M."/>
        </authorList>
    </citation>
    <scope>NUCLEOTIDE SEQUENCE [LARGE SCALE GENOMIC DNA]</scope>
    <source>
        <strain evidence="9">CDC</strain>
    </source>
</reference>
<dbReference type="Pfam" id="PF18562">
    <property type="entry name" value="CIDR1_gamma"/>
    <property type="match status" value="1"/>
</dbReference>
<evidence type="ECO:0000313" key="9">
    <source>
        <dbReference type="EMBL" id="CDO62667.1"/>
    </source>
</evidence>
<evidence type="ECO:0000313" key="10">
    <source>
        <dbReference type="Proteomes" id="UP000027581"/>
    </source>
</evidence>
<evidence type="ECO:0000259" key="3">
    <source>
        <dbReference type="Pfam" id="PF03011"/>
    </source>
</evidence>
<feature type="compositionally biased region" description="Basic and acidic residues" evidence="2">
    <location>
        <begin position="2188"/>
        <end position="2202"/>
    </location>
</feature>
<feature type="compositionally biased region" description="Polar residues" evidence="2">
    <location>
        <begin position="1682"/>
        <end position="1694"/>
    </location>
</feature>
<accession>A0A060RT91</accession>
<dbReference type="GO" id="GO:0046789">
    <property type="term" value="F:host cell surface receptor binding"/>
    <property type="evidence" value="ECO:0007669"/>
    <property type="project" value="InterPro"/>
</dbReference>
<keyword evidence="1" id="KW-0175">Coiled coil</keyword>
<feature type="domain" description="Duffy-binding-like" evidence="8">
    <location>
        <begin position="300"/>
        <end position="458"/>
    </location>
</feature>
<dbReference type="Pfam" id="PF05424">
    <property type="entry name" value="Duffy_binding"/>
    <property type="match status" value="4"/>
</dbReference>
<feature type="compositionally biased region" description="Basic and acidic residues" evidence="2">
    <location>
        <begin position="439"/>
        <end position="448"/>
    </location>
</feature>
<dbReference type="InterPro" id="IPR029210">
    <property type="entry name" value="PfEMP1_NTS"/>
</dbReference>
<dbReference type="InterPro" id="IPR054595">
    <property type="entry name" value="DBL_C"/>
</dbReference>
<feature type="domain" description="Cysteine-rich interdomain region 1 gamma" evidence="7">
    <location>
        <begin position="1936"/>
        <end position="1993"/>
    </location>
</feature>
<feature type="compositionally biased region" description="Low complexity" evidence="2">
    <location>
        <begin position="1320"/>
        <end position="1353"/>
    </location>
</feature>
<feature type="region of interest" description="Disordered" evidence="2">
    <location>
        <begin position="1199"/>
        <end position="1245"/>
    </location>
</feature>